<organism evidence="2 3">
    <name type="scientific">Mesorhizobium delmotii</name>
    <dbReference type="NCBI Taxonomy" id="1631247"/>
    <lineage>
        <taxon>Bacteria</taxon>
        <taxon>Pseudomonadati</taxon>
        <taxon>Pseudomonadota</taxon>
        <taxon>Alphaproteobacteria</taxon>
        <taxon>Hyphomicrobiales</taxon>
        <taxon>Phyllobacteriaceae</taxon>
        <taxon>Mesorhizobium</taxon>
    </lineage>
</organism>
<dbReference type="EMBL" id="FUIG01000036">
    <property type="protein sequence ID" value="SJM32446.1"/>
    <property type="molecule type" value="Genomic_DNA"/>
</dbReference>
<dbReference type="Proteomes" id="UP000245698">
    <property type="component" value="Unassembled WGS sequence"/>
</dbReference>
<dbReference type="SUPFAM" id="SSF53383">
    <property type="entry name" value="PLP-dependent transferases"/>
    <property type="match status" value="1"/>
</dbReference>
<feature type="compositionally biased region" description="Low complexity" evidence="1">
    <location>
        <begin position="55"/>
        <end position="85"/>
    </location>
</feature>
<evidence type="ECO:0000256" key="1">
    <source>
        <dbReference type="SAM" id="MobiDB-lite"/>
    </source>
</evidence>
<dbReference type="InterPro" id="IPR015422">
    <property type="entry name" value="PyrdxlP-dep_Trfase_small"/>
</dbReference>
<protein>
    <submittedName>
        <fullName evidence="2">Uncharacterized protein</fullName>
    </submittedName>
</protein>
<proteinExistence type="predicted"/>
<feature type="region of interest" description="Disordered" evidence="1">
    <location>
        <begin position="145"/>
        <end position="189"/>
    </location>
</feature>
<feature type="region of interest" description="Disordered" evidence="1">
    <location>
        <begin position="52"/>
        <end position="92"/>
    </location>
</feature>
<gene>
    <name evidence="2" type="ORF">BQ8482_290041</name>
</gene>
<evidence type="ECO:0000313" key="2">
    <source>
        <dbReference type="EMBL" id="SJM32446.1"/>
    </source>
</evidence>
<dbReference type="Gene3D" id="3.90.1150.10">
    <property type="entry name" value="Aspartate Aminotransferase, domain 1"/>
    <property type="match status" value="1"/>
</dbReference>
<accession>A0A2P9AMV6</accession>
<reference evidence="3" key="1">
    <citation type="submission" date="2016-12" db="EMBL/GenBank/DDBJ databases">
        <authorList>
            <person name="Brunel B."/>
        </authorList>
    </citation>
    <scope>NUCLEOTIDE SEQUENCE [LARGE SCALE GENOMIC DNA]</scope>
</reference>
<name>A0A2P9AMV6_9HYPH</name>
<dbReference type="InterPro" id="IPR015424">
    <property type="entry name" value="PyrdxlP-dep_Trfase"/>
</dbReference>
<keyword evidence="3" id="KW-1185">Reference proteome</keyword>
<sequence>MARPSHQADPAVRRQFEAWPAMAYRSEPDLGHLKANSARRWRRRNASSVLPAAFPSGLRPRSPRLLPLAGSATVPPTRSAEPSSRSAEREKLASSILADADLVSKPGAMHVWLRLSAAHDRHAFAASLKNRQVLVRPATFAVDDTPPPNAVRLSLSSPLERGDRVRPAHHRRQSRAAQGLLTAGNRAGA</sequence>
<dbReference type="AlphaFoldDB" id="A0A2P9AMV6"/>
<evidence type="ECO:0000313" key="3">
    <source>
        <dbReference type="Proteomes" id="UP000245698"/>
    </source>
</evidence>